<dbReference type="InterPro" id="IPR037401">
    <property type="entry name" value="SnoaL-like"/>
</dbReference>
<name>A0ABX0BTC8_9PSEU</name>
<reference evidence="2 3" key="1">
    <citation type="submission" date="2020-01" db="EMBL/GenBank/DDBJ databases">
        <title>Insect and environment-associated Actinomycetes.</title>
        <authorList>
            <person name="Currrie C."/>
            <person name="Chevrette M."/>
            <person name="Carlson C."/>
            <person name="Stubbendieck R."/>
            <person name="Wendt-Pienkowski E."/>
        </authorList>
    </citation>
    <scope>NUCLEOTIDE SEQUENCE [LARGE SCALE GENOMIC DNA]</scope>
    <source>
        <strain evidence="2 3">SID8386</strain>
    </source>
</reference>
<dbReference type="InterPro" id="IPR032710">
    <property type="entry name" value="NTF2-like_dom_sf"/>
</dbReference>
<evidence type="ECO:0000313" key="2">
    <source>
        <dbReference type="EMBL" id="NEC58800.1"/>
    </source>
</evidence>
<dbReference type="EMBL" id="JAAGNC010000126">
    <property type="protein sequence ID" value="NEC58800.1"/>
    <property type="molecule type" value="Genomic_DNA"/>
</dbReference>
<gene>
    <name evidence="2" type="ORF">G3I59_25170</name>
</gene>
<comment type="caution">
    <text evidence="2">The sequence shown here is derived from an EMBL/GenBank/DDBJ whole genome shotgun (WGS) entry which is preliminary data.</text>
</comment>
<evidence type="ECO:0000313" key="3">
    <source>
        <dbReference type="Proteomes" id="UP000470404"/>
    </source>
</evidence>
<protein>
    <submittedName>
        <fullName evidence="2">Nuclear transport factor 2 family protein</fullName>
    </submittedName>
</protein>
<accession>A0ABX0BTC8</accession>
<proteinExistence type="predicted"/>
<sequence length="146" mass="16227">MPTDNLEPAVAKAVERWAVALRENDIEAHLACFAPDVRITDAAEIFNAADRDILRTSLTSWYEQFEHDGLEVHTCFSGSGRTAVQWRLSGQARTNNGEATRDAVVGAHFSILGLNVFRYSADMRISELGAYGDTALLRRQISRSTR</sequence>
<dbReference type="Pfam" id="PF12680">
    <property type="entry name" value="SnoaL_2"/>
    <property type="match status" value="1"/>
</dbReference>
<keyword evidence="3" id="KW-1185">Reference proteome</keyword>
<evidence type="ECO:0000259" key="1">
    <source>
        <dbReference type="Pfam" id="PF12680"/>
    </source>
</evidence>
<dbReference type="RefSeq" id="WP_067588595.1">
    <property type="nucleotide sequence ID" value="NZ_JAAGNC010000126.1"/>
</dbReference>
<dbReference type="Gene3D" id="3.10.450.50">
    <property type="match status" value="1"/>
</dbReference>
<dbReference type="SUPFAM" id="SSF54427">
    <property type="entry name" value="NTF2-like"/>
    <property type="match status" value="1"/>
</dbReference>
<organism evidence="2 3">
    <name type="scientific">Amycolatopsis rubida</name>
    <dbReference type="NCBI Taxonomy" id="112413"/>
    <lineage>
        <taxon>Bacteria</taxon>
        <taxon>Bacillati</taxon>
        <taxon>Actinomycetota</taxon>
        <taxon>Actinomycetes</taxon>
        <taxon>Pseudonocardiales</taxon>
        <taxon>Pseudonocardiaceae</taxon>
        <taxon>Amycolatopsis</taxon>
    </lineage>
</organism>
<dbReference type="Proteomes" id="UP000470404">
    <property type="component" value="Unassembled WGS sequence"/>
</dbReference>
<feature type="domain" description="SnoaL-like" evidence="1">
    <location>
        <begin position="14"/>
        <end position="126"/>
    </location>
</feature>